<dbReference type="EMBL" id="VTPC01090903">
    <property type="protein sequence ID" value="KAF2880815.1"/>
    <property type="molecule type" value="Genomic_DNA"/>
</dbReference>
<dbReference type="AlphaFoldDB" id="A0A8K0FW99"/>
<dbReference type="GO" id="GO:0017158">
    <property type="term" value="P:regulation of calcium ion-dependent exocytosis"/>
    <property type="evidence" value="ECO:0007669"/>
    <property type="project" value="TreeGrafter"/>
</dbReference>
<dbReference type="GO" id="GO:0061669">
    <property type="term" value="P:spontaneous neurotransmitter secretion"/>
    <property type="evidence" value="ECO:0007669"/>
    <property type="project" value="TreeGrafter"/>
</dbReference>
<protein>
    <recommendedName>
        <fullName evidence="2">FYVE-type zinc finger domain-containing protein</fullName>
    </recommendedName>
</protein>
<evidence type="ECO:0000313" key="4">
    <source>
        <dbReference type="Proteomes" id="UP000801492"/>
    </source>
</evidence>
<comment type="caution">
    <text evidence="3">The sequence shown here is derived from an EMBL/GenBank/DDBJ whole genome shotgun (WGS) entry which is preliminary data.</text>
</comment>
<reference evidence="3" key="1">
    <citation type="submission" date="2019-08" db="EMBL/GenBank/DDBJ databases">
        <title>The genome of the North American firefly Photinus pyralis.</title>
        <authorList>
            <consortium name="Photinus pyralis genome working group"/>
            <person name="Fallon T.R."/>
            <person name="Sander Lower S.E."/>
            <person name="Weng J.-K."/>
        </authorList>
    </citation>
    <scope>NUCLEOTIDE SEQUENCE</scope>
    <source>
        <strain evidence="3">TRF0915ILg1</strain>
        <tissue evidence="3">Whole body</tissue>
    </source>
</reference>
<dbReference type="GO" id="GO:0098793">
    <property type="term" value="C:presynapse"/>
    <property type="evidence" value="ECO:0007669"/>
    <property type="project" value="GOC"/>
</dbReference>
<dbReference type="InterPro" id="IPR011011">
    <property type="entry name" value="Znf_FYVE_PHD"/>
</dbReference>
<dbReference type="PANTHER" id="PTHR45729:SF6">
    <property type="entry name" value="RABPHILIN, ISOFORM A"/>
    <property type="match status" value="1"/>
</dbReference>
<sequence length="61" mass="6912">VGRLVERLENMRRNALGRGPSQCLLCGDRFGILGAQKARCVDCRKHVCQKCAIDTFNIKHR</sequence>
<keyword evidence="4" id="KW-1185">Reference proteome</keyword>
<dbReference type="OrthoDB" id="270970at2759"/>
<dbReference type="SUPFAM" id="SSF57903">
    <property type="entry name" value="FYVE/PHD zinc finger"/>
    <property type="match status" value="1"/>
</dbReference>
<dbReference type="InterPro" id="IPR041282">
    <property type="entry name" value="FYVE_2"/>
</dbReference>
<feature type="non-terminal residue" evidence="3">
    <location>
        <position position="61"/>
    </location>
</feature>
<proteinExistence type="predicted"/>
<feature type="domain" description="FYVE-type zinc finger" evidence="2">
    <location>
        <begin position="1"/>
        <end position="55"/>
    </location>
</feature>
<accession>A0A8K0FW99</accession>
<gene>
    <name evidence="3" type="ORF">ILUMI_25348</name>
</gene>
<dbReference type="GO" id="GO:0006887">
    <property type="term" value="P:exocytosis"/>
    <property type="evidence" value="ECO:0007669"/>
    <property type="project" value="TreeGrafter"/>
</dbReference>
<evidence type="ECO:0000256" key="1">
    <source>
        <dbReference type="ARBA" id="ARBA00022723"/>
    </source>
</evidence>
<keyword evidence="1" id="KW-0479">Metal-binding</keyword>
<dbReference type="InterPro" id="IPR043566">
    <property type="entry name" value="Rabphilin/DOC2/Noc2"/>
</dbReference>
<dbReference type="GO" id="GO:0046872">
    <property type="term" value="F:metal ion binding"/>
    <property type="evidence" value="ECO:0007669"/>
    <property type="project" value="UniProtKB-KW"/>
</dbReference>
<evidence type="ECO:0000313" key="3">
    <source>
        <dbReference type="EMBL" id="KAF2880815.1"/>
    </source>
</evidence>
<dbReference type="Gene3D" id="3.30.40.10">
    <property type="entry name" value="Zinc/RING finger domain, C3HC4 (zinc finger)"/>
    <property type="match status" value="1"/>
</dbReference>
<dbReference type="PANTHER" id="PTHR45729">
    <property type="entry name" value="RABPHILIN, ISOFORM A"/>
    <property type="match status" value="1"/>
</dbReference>
<dbReference type="Pfam" id="PF02318">
    <property type="entry name" value="FYVE_2"/>
    <property type="match status" value="1"/>
</dbReference>
<feature type="non-terminal residue" evidence="3">
    <location>
        <position position="1"/>
    </location>
</feature>
<organism evidence="3 4">
    <name type="scientific">Ignelater luminosus</name>
    <name type="common">Cucubano</name>
    <name type="synonym">Pyrophorus luminosus</name>
    <dbReference type="NCBI Taxonomy" id="2038154"/>
    <lineage>
        <taxon>Eukaryota</taxon>
        <taxon>Metazoa</taxon>
        <taxon>Ecdysozoa</taxon>
        <taxon>Arthropoda</taxon>
        <taxon>Hexapoda</taxon>
        <taxon>Insecta</taxon>
        <taxon>Pterygota</taxon>
        <taxon>Neoptera</taxon>
        <taxon>Endopterygota</taxon>
        <taxon>Coleoptera</taxon>
        <taxon>Polyphaga</taxon>
        <taxon>Elateriformia</taxon>
        <taxon>Elateroidea</taxon>
        <taxon>Elateridae</taxon>
        <taxon>Agrypninae</taxon>
        <taxon>Pyrophorini</taxon>
        <taxon>Ignelater</taxon>
    </lineage>
</organism>
<dbReference type="Proteomes" id="UP000801492">
    <property type="component" value="Unassembled WGS sequence"/>
</dbReference>
<evidence type="ECO:0000259" key="2">
    <source>
        <dbReference type="Pfam" id="PF02318"/>
    </source>
</evidence>
<dbReference type="InterPro" id="IPR013083">
    <property type="entry name" value="Znf_RING/FYVE/PHD"/>
</dbReference>
<name>A0A8K0FW99_IGNLU</name>